<gene>
    <name evidence="1" type="ORF">FHS87_003575</name>
</gene>
<accession>A0A840Y5T8</accession>
<proteinExistence type="predicted"/>
<organism evidence="1 2">
    <name type="scientific">Muricoccus pecuniae</name>
    <dbReference type="NCBI Taxonomy" id="693023"/>
    <lineage>
        <taxon>Bacteria</taxon>
        <taxon>Pseudomonadati</taxon>
        <taxon>Pseudomonadota</taxon>
        <taxon>Alphaproteobacteria</taxon>
        <taxon>Acetobacterales</taxon>
        <taxon>Roseomonadaceae</taxon>
        <taxon>Muricoccus</taxon>
    </lineage>
</organism>
<comment type="caution">
    <text evidence="1">The sequence shown here is derived from an EMBL/GenBank/DDBJ whole genome shotgun (WGS) entry which is preliminary data.</text>
</comment>
<name>A0A840Y5T8_9PROT</name>
<dbReference type="EMBL" id="JACIJD010000019">
    <property type="protein sequence ID" value="MBB5695516.1"/>
    <property type="molecule type" value="Genomic_DNA"/>
</dbReference>
<reference evidence="1 2" key="1">
    <citation type="submission" date="2020-08" db="EMBL/GenBank/DDBJ databases">
        <title>Genomic Encyclopedia of Type Strains, Phase IV (KMG-IV): sequencing the most valuable type-strain genomes for metagenomic binning, comparative biology and taxonomic classification.</title>
        <authorList>
            <person name="Goeker M."/>
        </authorList>
    </citation>
    <scope>NUCLEOTIDE SEQUENCE [LARGE SCALE GENOMIC DNA]</scope>
    <source>
        <strain evidence="1 2">DSM 25622</strain>
    </source>
</reference>
<keyword evidence="2" id="KW-1185">Reference proteome</keyword>
<sequence>MEEENPVRAWFDVDQTWYRSPLKRTAIHQVLNAPRLIVVDQSPDIEAAALVLAKVLDMSMTIGGEKPRASHRTKLKAAQTYLAAMQRLAPLWHTLEGPPAPPAEWASKMFDWVREQHTTPAPRGAPIDTFDHFMLPRLLAFYRLVFSREPSSTSGGPTARFLTALYIQMSEVLTQSTFDPPEGGIRVRQAWRLPEEGTLLRKIRDFKAVSKKKEDEIGYMLQSYLENLTRDDAKTKH</sequence>
<protein>
    <submittedName>
        <fullName evidence="1">Uncharacterized protein</fullName>
    </submittedName>
</protein>
<evidence type="ECO:0000313" key="1">
    <source>
        <dbReference type="EMBL" id="MBB5695516.1"/>
    </source>
</evidence>
<dbReference type="AlphaFoldDB" id="A0A840Y5T8"/>
<evidence type="ECO:0000313" key="2">
    <source>
        <dbReference type="Proteomes" id="UP000580654"/>
    </source>
</evidence>
<dbReference type="Proteomes" id="UP000580654">
    <property type="component" value="Unassembled WGS sequence"/>
</dbReference>
<dbReference type="RefSeq" id="WP_184520717.1">
    <property type="nucleotide sequence ID" value="NZ_JACIJD010000019.1"/>
</dbReference>